<evidence type="ECO:0000313" key="2">
    <source>
        <dbReference type="Proteomes" id="UP000238205"/>
    </source>
</evidence>
<keyword evidence="2" id="KW-1185">Reference proteome</keyword>
<dbReference type="RefSeq" id="WP_106192531.1">
    <property type="nucleotide sequence ID" value="NZ_PVTO01000008.1"/>
</dbReference>
<dbReference type="Proteomes" id="UP000238205">
    <property type="component" value="Unassembled WGS sequence"/>
</dbReference>
<proteinExistence type="predicted"/>
<dbReference type="AlphaFoldDB" id="A0A2T0W7Z0"/>
<comment type="caution">
    <text evidence="1">The sequence shown here is derived from an EMBL/GenBank/DDBJ whole genome shotgun (WGS) entry which is preliminary data.</text>
</comment>
<dbReference type="EMBL" id="PVTO01000008">
    <property type="protein sequence ID" value="PRY82837.1"/>
    <property type="molecule type" value="Genomic_DNA"/>
</dbReference>
<evidence type="ECO:0000313" key="1">
    <source>
        <dbReference type="EMBL" id="PRY82837.1"/>
    </source>
</evidence>
<dbReference type="OrthoDB" id="4823114at2"/>
<organism evidence="1 2">
    <name type="scientific">Alkalibacterium olivapovliticus</name>
    <dbReference type="NCBI Taxonomy" id="99907"/>
    <lineage>
        <taxon>Bacteria</taxon>
        <taxon>Bacillati</taxon>
        <taxon>Bacillota</taxon>
        <taxon>Bacilli</taxon>
        <taxon>Lactobacillales</taxon>
        <taxon>Carnobacteriaceae</taxon>
        <taxon>Alkalibacterium</taxon>
    </lineage>
</organism>
<name>A0A2T0W7Z0_9LACT</name>
<accession>A0A2T0W7Z0</accession>
<protein>
    <submittedName>
        <fullName evidence="1">Uncharacterized protein</fullName>
    </submittedName>
</protein>
<sequence>MNTEQSLLINPFHFAVDPMERVLLINFQRDPDEYYIGFEVQVFDDEINGQGHLVIGWRRDSKVDVYYQKSLALSEKNFDTAGKGLADKIECLFEVASFEINERGAQALYRFTDKYQRSVKIKINERNYKKRQPFSLLAPMESAAETPSCLPLIYLFDFYFVRKNHTVIAIKIDGKEHALDTLSFPMDGMKMYFTRYSSKPLIAGFNPSLDDHVSLIKLTGQQEVVKKESTFIELIWSEDCPSIKKIRQTNPLHPLELTFVPPFPSVTGLENNQMKEGLFQISCHSSLGLIMGRYQVIKRGRTIKIKCYPSEGWSPVPEKWSIRFLYRTAPVFKEWTKSYEWSAYIYERKQKNYYMHSSWKKLNR</sequence>
<gene>
    <name evidence="1" type="ORF">CLV38_10845</name>
</gene>
<reference evidence="1 2" key="1">
    <citation type="submission" date="2018-03" db="EMBL/GenBank/DDBJ databases">
        <title>Genomic Encyclopedia of Archaeal and Bacterial Type Strains, Phase II (KMG-II): from individual species to whole genera.</title>
        <authorList>
            <person name="Goeker M."/>
        </authorList>
    </citation>
    <scope>NUCLEOTIDE SEQUENCE [LARGE SCALE GENOMIC DNA]</scope>
    <source>
        <strain evidence="1 2">DSM 13175</strain>
    </source>
</reference>